<reference evidence="1" key="1">
    <citation type="submission" date="2023-03" db="EMBL/GenBank/DDBJ databases">
        <title>Massive genome expansion in bonnet fungi (Mycena s.s.) driven by repeated elements and novel gene families across ecological guilds.</title>
        <authorList>
            <consortium name="Lawrence Berkeley National Laboratory"/>
            <person name="Harder C.B."/>
            <person name="Miyauchi S."/>
            <person name="Viragh M."/>
            <person name="Kuo A."/>
            <person name="Thoen E."/>
            <person name="Andreopoulos B."/>
            <person name="Lu D."/>
            <person name="Skrede I."/>
            <person name="Drula E."/>
            <person name="Henrissat B."/>
            <person name="Morin E."/>
            <person name="Kohler A."/>
            <person name="Barry K."/>
            <person name="LaButti K."/>
            <person name="Morin E."/>
            <person name="Salamov A."/>
            <person name="Lipzen A."/>
            <person name="Mereny Z."/>
            <person name="Hegedus B."/>
            <person name="Baldrian P."/>
            <person name="Stursova M."/>
            <person name="Weitz H."/>
            <person name="Taylor A."/>
            <person name="Grigoriev I.V."/>
            <person name="Nagy L.G."/>
            <person name="Martin F."/>
            <person name="Kauserud H."/>
        </authorList>
    </citation>
    <scope>NUCLEOTIDE SEQUENCE</scope>
    <source>
        <strain evidence="1">CBHHK182m</strain>
    </source>
</reference>
<dbReference type="AlphaFoldDB" id="A0AAD7JZW9"/>
<proteinExistence type="predicted"/>
<dbReference type="EMBL" id="JARKIB010000010">
    <property type="protein sequence ID" value="KAJ7775410.1"/>
    <property type="molecule type" value="Genomic_DNA"/>
</dbReference>
<accession>A0AAD7JZW9</accession>
<evidence type="ECO:0000313" key="2">
    <source>
        <dbReference type="Proteomes" id="UP001215598"/>
    </source>
</evidence>
<evidence type="ECO:0000313" key="1">
    <source>
        <dbReference type="EMBL" id="KAJ7775410.1"/>
    </source>
</evidence>
<organism evidence="1 2">
    <name type="scientific">Mycena metata</name>
    <dbReference type="NCBI Taxonomy" id="1033252"/>
    <lineage>
        <taxon>Eukaryota</taxon>
        <taxon>Fungi</taxon>
        <taxon>Dikarya</taxon>
        <taxon>Basidiomycota</taxon>
        <taxon>Agaricomycotina</taxon>
        <taxon>Agaricomycetes</taxon>
        <taxon>Agaricomycetidae</taxon>
        <taxon>Agaricales</taxon>
        <taxon>Marasmiineae</taxon>
        <taxon>Mycenaceae</taxon>
        <taxon>Mycena</taxon>
    </lineage>
</organism>
<name>A0AAD7JZW9_9AGAR</name>
<sequence length="81" mass="8917">MVAPSKLFPSAWSSSFTLLPANSRLTSQYSHAPPPNNSCHQVVTFKVPGNVKNAVNACLQHHKYIFPVAAVTKRLQVELPF</sequence>
<keyword evidence="2" id="KW-1185">Reference proteome</keyword>
<protein>
    <submittedName>
        <fullName evidence="1">Uncharacterized protein</fullName>
    </submittedName>
</protein>
<gene>
    <name evidence="1" type="ORF">B0H16DRAFT_1713000</name>
</gene>
<dbReference type="Proteomes" id="UP001215598">
    <property type="component" value="Unassembled WGS sequence"/>
</dbReference>
<comment type="caution">
    <text evidence="1">The sequence shown here is derived from an EMBL/GenBank/DDBJ whole genome shotgun (WGS) entry which is preliminary data.</text>
</comment>